<feature type="signal peptide" evidence="12">
    <location>
        <begin position="1"/>
        <end position="16"/>
    </location>
</feature>
<keyword evidence="13" id="KW-1185">Reference proteome</keyword>
<evidence type="ECO:0000256" key="5">
    <source>
        <dbReference type="ARBA" id="ARBA00022679"/>
    </source>
</evidence>
<keyword evidence="9 11" id="KW-0472">Membrane</keyword>
<dbReference type="OrthoDB" id="5835829at2759"/>
<evidence type="ECO:0000256" key="12">
    <source>
        <dbReference type="SAM" id="SignalP"/>
    </source>
</evidence>
<dbReference type="OMA" id="IARSHYN"/>
<dbReference type="WBParaSite" id="HCON_00040962-00001">
    <property type="protein sequence ID" value="HCON_00040962-00001"/>
    <property type="gene ID" value="HCON_00040962"/>
</dbReference>
<dbReference type="EC" id="2.4.1.17" evidence="3"/>
<evidence type="ECO:0000256" key="9">
    <source>
        <dbReference type="ARBA" id="ARBA00023136"/>
    </source>
</evidence>
<evidence type="ECO:0000256" key="4">
    <source>
        <dbReference type="ARBA" id="ARBA00022676"/>
    </source>
</evidence>
<name>A0A7I4Y3N1_HAECO</name>
<evidence type="ECO:0000256" key="11">
    <source>
        <dbReference type="SAM" id="Phobius"/>
    </source>
</evidence>
<dbReference type="Proteomes" id="UP000025227">
    <property type="component" value="Unplaced"/>
</dbReference>
<evidence type="ECO:0000256" key="6">
    <source>
        <dbReference type="ARBA" id="ARBA00022692"/>
    </source>
</evidence>
<dbReference type="Gene3D" id="3.40.50.2000">
    <property type="entry name" value="Glycogen Phosphorylase B"/>
    <property type="match status" value="1"/>
</dbReference>
<dbReference type="PANTHER" id="PTHR48043:SF23">
    <property type="entry name" value="UDP-GLUCURONOSYLTRANSFERASE"/>
    <property type="match status" value="1"/>
</dbReference>
<dbReference type="InterPro" id="IPR050271">
    <property type="entry name" value="UDP-glycosyltransferase"/>
</dbReference>
<keyword evidence="8 11" id="KW-1133">Transmembrane helix</keyword>
<dbReference type="InterPro" id="IPR002213">
    <property type="entry name" value="UDP_glucos_trans"/>
</dbReference>
<comment type="catalytic activity">
    <reaction evidence="10">
        <text>glucuronate acceptor + UDP-alpha-D-glucuronate = acceptor beta-D-glucuronoside + UDP + H(+)</text>
        <dbReference type="Rhea" id="RHEA:21032"/>
        <dbReference type="ChEBI" id="CHEBI:15378"/>
        <dbReference type="ChEBI" id="CHEBI:58052"/>
        <dbReference type="ChEBI" id="CHEBI:58223"/>
        <dbReference type="ChEBI" id="CHEBI:132367"/>
        <dbReference type="ChEBI" id="CHEBI:132368"/>
        <dbReference type="EC" id="2.4.1.17"/>
    </reaction>
</comment>
<evidence type="ECO:0000256" key="7">
    <source>
        <dbReference type="ARBA" id="ARBA00022729"/>
    </source>
</evidence>
<accession>A0A7I4Y3N1</accession>
<reference evidence="14" key="1">
    <citation type="submission" date="2020-12" db="UniProtKB">
        <authorList>
            <consortium name="WormBaseParasite"/>
        </authorList>
    </citation>
    <scope>IDENTIFICATION</scope>
    <source>
        <strain evidence="14">MHco3</strain>
    </source>
</reference>
<keyword evidence="6 11" id="KW-0812">Transmembrane</keyword>
<comment type="subcellular location">
    <subcellularLocation>
        <location evidence="1">Membrane</location>
        <topology evidence="1">Single-pass membrane protein</topology>
    </subcellularLocation>
</comment>
<dbReference type="Pfam" id="PF00201">
    <property type="entry name" value="UDPGT"/>
    <property type="match status" value="1"/>
</dbReference>
<evidence type="ECO:0000313" key="14">
    <source>
        <dbReference type="WBParaSite" id="HCON_00040962-00001"/>
    </source>
</evidence>
<evidence type="ECO:0000256" key="3">
    <source>
        <dbReference type="ARBA" id="ARBA00012544"/>
    </source>
</evidence>
<dbReference type="GO" id="GO:0016020">
    <property type="term" value="C:membrane"/>
    <property type="evidence" value="ECO:0007669"/>
    <property type="project" value="UniProtKB-SubCell"/>
</dbReference>
<proteinExistence type="inferred from homology"/>
<keyword evidence="5" id="KW-0808">Transferase</keyword>
<protein>
    <recommendedName>
        <fullName evidence="3">glucuronosyltransferase</fullName>
        <ecNumber evidence="3">2.4.1.17</ecNumber>
    </recommendedName>
</protein>
<dbReference type="GO" id="GO:0015020">
    <property type="term" value="F:glucuronosyltransferase activity"/>
    <property type="evidence" value="ECO:0007669"/>
    <property type="project" value="UniProtKB-EC"/>
</dbReference>
<organism evidence="13 14">
    <name type="scientific">Haemonchus contortus</name>
    <name type="common">Barber pole worm</name>
    <dbReference type="NCBI Taxonomy" id="6289"/>
    <lineage>
        <taxon>Eukaryota</taxon>
        <taxon>Metazoa</taxon>
        <taxon>Ecdysozoa</taxon>
        <taxon>Nematoda</taxon>
        <taxon>Chromadorea</taxon>
        <taxon>Rhabditida</taxon>
        <taxon>Rhabditina</taxon>
        <taxon>Rhabditomorpha</taxon>
        <taxon>Strongyloidea</taxon>
        <taxon>Trichostrongylidae</taxon>
        <taxon>Haemonchus</taxon>
    </lineage>
</organism>
<keyword evidence="7 12" id="KW-0732">Signal</keyword>
<evidence type="ECO:0000256" key="8">
    <source>
        <dbReference type="ARBA" id="ARBA00022989"/>
    </source>
</evidence>
<dbReference type="PANTHER" id="PTHR48043">
    <property type="entry name" value="EG:EG0003.4 PROTEIN-RELATED"/>
    <property type="match status" value="1"/>
</dbReference>
<feature type="chain" id="PRO_5029735576" description="glucuronosyltransferase" evidence="12">
    <location>
        <begin position="17"/>
        <end position="527"/>
    </location>
</feature>
<dbReference type="CDD" id="cd03784">
    <property type="entry name" value="GT1_Gtf-like"/>
    <property type="match status" value="1"/>
</dbReference>
<dbReference type="SUPFAM" id="SSF53756">
    <property type="entry name" value="UDP-Glycosyltransferase/glycogen phosphorylase"/>
    <property type="match status" value="1"/>
</dbReference>
<evidence type="ECO:0000256" key="1">
    <source>
        <dbReference type="ARBA" id="ARBA00004167"/>
    </source>
</evidence>
<sequence>MLILLVLCTVVTIISSLNVLVWNPIISHSHVRFLGNIADVLHDSGHNVTIFSPVMDPHANLVGHTKPIFQIPYYSKYLNNSGFDDYDMGSPAFWTSPMVEGRSISIEDIKRYHENALLMCKALIEDHELLDRLRNSRFDVALHELYELSAVAFLELIGVKKAIVVSAAGMTLHMKEITGMPPNPSFVPGIFTTYNDEMTFWERLDNFKCEIELNYRFLQWEEKLRQLFNKASPGFPDLRKLLKQKIGVILVNANEFTETPRPRGNIVRYIGGMAIPEPKPLNQELSAVLDKRSTNVLFSMGSLAKSSTMPLHLKKDILNAFAAFPNTTFVFKYDGKDDLELFKPYPNVHVMKWVPQVDLLGDKRLSLFVTHAGLNSITEATYFGKPMITIPLFADQFINAKNLRRIGLAVLIERNNLNKDTLITALCEVLSPDAKYAHKASTVARYLRGLPSAARAEVTRWVELVAEEGQMEHLMMKARDLSFIQYYCLDIIGYLLAQIVIVLCVMFLLMRYLSRRITLVFQKKKIE</sequence>
<dbReference type="FunFam" id="3.40.50.2000:FF:000038">
    <property type="entry name" value="UDP-GlucuronosylTransferase"/>
    <property type="match status" value="1"/>
</dbReference>
<keyword evidence="4" id="KW-0328">Glycosyltransferase</keyword>
<comment type="similarity">
    <text evidence="2">Belongs to the UDP-glycosyltransferase family.</text>
</comment>
<evidence type="ECO:0000256" key="2">
    <source>
        <dbReference type="ARBA" id="ARBA00009995"/>
    </source>
</evidence>
<dbReference type="AlphaFoldDB" id="A0A7I4Y3N1"/>
<feature type="transmembrane region" description="Helical" evidence="11">
    <location>
        <begin position="491"/>
        <end position="513"/>
    </location>
</feature>
<evidence type="ECO:0000256" key="10">
    <source>
        <dbReference type="ARBA" id="ARBA00047475"/>
    </source>
</evidence>
<evidence type="ECO:0000313" key="13">
    <source>
        <dbReference type="Proteomes" id="UP000025227"/>
    </source>
</evidence>